<dbReference type="PANTHER" id="PTHR42836:SF1">
    <property type="entry name" value="7-CARBOXY-7-DEAZAGUANINE SYNTHASE"/>
    <property type="match status" value="1"/>
</dbReference>
<dbReference type="Gramene" id="CDF32971">
    <property type="protein sequence ID" value="CDF32971"/>
    <property type="gene ID" value="CHC_T00001801001"/>
</dbReference>
<dbReference type="GO" id="GO:0046872">
    <property type="term" value="F:metal ion binding"/>
    <property type="evidence" value="ECO:0007669"/>
    <property type="project" value="UniProtKB-KW"/>
</dbReference>
<keyword evidence="1" id="KW-0004">4Fe-4S</keyword>
<dbReference type="InterPro" id="IPR058240">
    <property type="entry name" value="rSAM_sf"/>
</dbReference>
<sequence>MLRVARGILLRPSFSTASTSKPLKPPTLLLSEVFASVQGEGPFTGRPSVFTRLGVCNLSCAWCDTPYTWLFDRDRHRKVAARAGPHAQPRIYDKRTELTRTTTDHLFRDVRALAGEGIRAVVITGGEPLLQKKHLQAFVTRLIDDGFAIEFETNGTVSPEGLPRGVHLNVSPKLENSMQPVEQRIKLQVLKECLAWPNSVLKFVVGEHRDLDEVCGIVEQLDIPSHRVFLMPLGTVCICGSAVPLVEITGLSIESQSSF</sequence>
<keyword evidence="5" id="KW-0408">Iron</keyword>
<dbReference type="SFLD" id="SFLDS00029">
    <property type="entry name" value="Radical_SAM"/>
    <property type="match status" value="1"/>
</dbReference>
<dbReference type="EMBL" id="HG001623">
    <property type="protein sequence ID" value="CDF32971.1"/>
    <property type="molecule type" value="Genomic_DNA"/>
</dbReference>
<dbReference type="KEGG" id="ccp:CHC_T00001801001"/>
<name>R7Q6I4_CHOCR</name>
<evidence type="ECO:0000256" key="5">
    <source>
        <dbReference type="ARBA" id="ARBA00023004"/>
    </source>
</evidence>
<dbReference type="GO" id="GO:0016829">
    <property type="term" value="F:lyase activity"/>
    <property type="evidence" value="ECO:0007669"/>
    <property type="project" value="UniProtKB-KW"/>
</dbReference>
<dbReference type="GO" id="GO:0051539">
    <property type="term" value="F:4 iron, 4 sulfur cluster binding"/>
    <property type="evidence" value="ECO:0007669"/>
    <property type="project" value="UniProtKB-KW"/>
</dbReference>
<dbReference type="OMA" id="CKGFNCK"/>
<dbReference type="HAMAP" id="MF_00917">
    <property type="entry name" value="QueE"/>
    <property type="match status" value="1"/>
</dbReference>
<dbReference type="PROSITE" id="PS51918">
    <property type="entry name" value="RADICAL_SAM"/>
    <property type="match status" value="1"/>
</dbReference>
<dbReference type="InterPro" id="IPR007197">
    <property type="entry name" value="rSAM"/>
</dbReference>
<organism evidence="9 10">
    <name type="scientific">Chondrus crispus</name>
    <name type="common">Carrageen Irish moss</name>
    <name type="synonym">Polymorpha crispa</name>
    <dbReference type="NCBI Taxonomy" id="2769"/>
    <lineage>
        <taxon>Eukaryota</taxon>
        <taxon>Rhodophyta</taxon>
        <taxon>Florideophyceae</taxon>
        <taxon>Rhodymeniophycidae</taxon>
        <taxon>Gigartinales</taxon>
        <taxon>Gigartinaceae</taxon>
        <taxon>Chondrus</taxon>
    </lineage>
</organism>
<dbReference type="SUPFAM" id="SSF102114">
    <property type="entry name" value="Radical SAM enzymes"/>
    <property type="match status" value="1"/>
</dbReference>
<dbReference type="PANTHER" id="PTHR42836">
    <property type="entry name" value="7-CARBOXY-7-DEAZAGUANINE SYNTHASE"/>
    <property type="match status" value="1"/>
</dbReference>
<keyword evidence="7" id="KW-0456">Lyase</keyword>
<keyword evidence="4" id="KW-0460">Magnesium</keyword>
<accession>R7Q6I4</accession>
<evidence type="ECO:0000256" key="2">
    <source>
        <dbReference type="ARBA" id="ARBA00022691"/>
    </source>
</evidence>
<keyword evidence="6" id="KW-0411">Iron-sulfur</keyword>
<dbReference type="RefSeq" id="XP_005712774.1">
    <property type="nucleotide sequence ID" value="XM_005712717.1"/>
</dbReference>
<keyword evidence="10" id="KW-1185">Reference proteome</keyword>
<evidence type="ECO:0000313" key="10">
    <source>
        <dbReference type="Proteomes" id="UP000012073"/>
    </source>
</evidence>
<evidence type="ECO:0000256" key="3">
    <source>
        <dbReference type="ARBA" id="ARBA00022723"/>
    </source>
</evidence>
<dbReference type="GeneID" id="17320487"/>
<dbReference type="InterPro" id="IPR024924">
    <property type="entry name" value="7-CO-7-deazaguanine_synth-like"/>
</dbReference>
<evidence type="ECO:0000256" key="7">
    <source>
        <dbReference type="ARBA" id="ARBA00023239"/>
    </source>
</evidence>
<keyword evidence="2" id="KW-0949">S-adenosyl-L-methionine</keyword>
<protein>
    <recommendedName>
        <fullName evidence="8">Radical SAM core domain-containing protein</fullName>
    </recommendedName>
</protein>
<dbReference type="Pfam" id="PF04055">
    <property type="entry name" value="Radical_SAM"/>
    <property type="match status" value="1"/>
</dbReference>
<dbReference type="Proteomes" id="UP000012073">
    <property type="component" value="Unassembled WGS sequence"/>
</dbReference>
<evidence type="ECO:0000313" key="9">
    <source>
        <dbReference type="EMBL" id="CDF32971.1"/>
    </source>
</evidence>
<dbReference type="OrthoDB" id="5015at2759"/>
<dbReference type="AlphaFoldDB" id="R7Q6I4"/>
<evidence type="ECO:0000256" key="6">
    <source>
        <dbReference type="ARBA" id="ARBA00023014"/>
    </source>
</evidence>
<gene>
    <name evidence="9" type="ORF">CHC_T00001801001</name>
</gene>
<proteinExistence type="inferred from homology"/>
<feature type="domain" description="Radical SAM core" evidence="8">
    <location>
        <begin position="43"/>
        <end position="259"/>
    </location>
</feature>
<keyword evidence="3" id="KW-0479">Metal-binding</keyword>
<evidence type="ECO:0000256" key="4">
    <source>
        <dbReference type="ARBA" id="ARBA00022842"/>
    </source>
</evidence>
<dbReference type="InterPro" id="IPR013785">
    <property type="entry name" value="Aldolase_TIM"/>
</dbReference>
<reference evidence="10" key="1">
    <citation type="journal article" date="2013" name="Proc. Natl. Acad. Sci. U.S.A.">
        <title>Genome structure and metabolic features in the red seaweed Chondrus crispus shed light on evolution of the Archaeplastida.</title>
        <authorList>
            <person name="Collen J."/>
            <person name="Porcel B."/>
            <person name="Carre W."/>
            <person name="Ball S.G."/>
            <person name="Chaparro C."/>
            <person name="Tonon T."/>
            <person name="Barbeyron T."/>
            <person name="Michel G."/>
            <person name="Noel B."/>
            <person name="Valentin K."/>
            <person name="Elias M."/>
            <person name="Artiguenave F."/>
            <person name="Arun A."/>
            <person name="Aury J.M."/>
            <person name="Barbosa-Neto J.F."/>
            <person name="Bothwell J.H."/>
            <person name="Bouget F.Y."/>
            <person name="Brillet L."/>
            <person name="Cabello-Hurtado F."/>
            <person name="Capella-Gutierrez S."/>
            <person name="Charrier B."/>
            <person name="Cladiere L."/>
            <person name="Cock J.M."/>
            <person name="Coelho S.M."/>
            <person name="Colleoni C."/>
            <person name="Czjzek M."/>
            <person name="Da Silva C."/>
            <person name="Delage L."/>
            <person name="Denoeud F."/>
            <person name="Deschamps P."/>
            <person name="Dittami S.M."/>
            <person name="Gabaldon T."/>
            <person name="Gachon C.M."/>
            <person name="Groisillier A."/>
            <person name="Herve C."/>
            <person name="Jabbari K."/>
            <person name="Katinka M."/>
            <person name="Kloareg B."/>
            <person name="Kowalczyk N."/>
            <person name="Labadie K."/>
            <person name="Leblanc C."/>
            <person name="Lopez P.J."/>
            <person name="McLachlan D.H."/>
            <person name="Meslet-Cladiere L."/>
            <person name="Moustafa A."/>
            <person name="Nehr Z."/>
            <person name="Nyvall Collen P."/>
            <person name="Panaud O."/>
            <person name="Partensky F."/>
            <person name="Poulain J."/>
            <person name="Rensing S.A."/>
            <person name="Rousvoal S."/>
            <person name="Samson G."/>
            <person name="Symeonidi A."/>
            <person name="Weissenbach J."/>
            <person name="Zambounis A."/>
            <person name="Wincker P."/>
            <person name="Boyen C."/>
        </authorList>
    </citation>
    <scope>NUCLEOTIDE SEQUENCE [LARGE SCALE GENOMIC DNA]</scope>
    <source>
        <strain evidence="10">cv. Stackhouse</strain>
    </source>
</reference>
<dbReference type="Gene3D" id="3.20.20.70">
    <property type="entry name" value="Aldolase class I"/>
    <property type="match status" value="1"/>
</dbReference>
<evidence type="ECO:0000256" key="1">
    <source>
        <dbReference type="ARBA" id="ARBA00022485"/>
    </source>
</evidence>
<evidence type="ECO:0000259" key="8">
    <source>
        <dbReference type="PROSITE" id="PS51918"/>
    </source>
</evidence>